<dbReference type="InterPro" id="IPR000322">
    <property type="entry name" value="Glyco_hydro_31_TIM"/>
</dbReference>
<gene>
    <name evidence="12" type="primary">Contig9264.g468</name>
    <name evidence="12" type="ORF">STYLEM_11204</name>
</gene>
<dbReference type="PANTHER" id="PTHR22762">
    <property type="entry name" value="ALPHA-GLUCOSIDASE"/>
    <property type="match status" value="1"/>
</dbReference>
<evidence type="ECO:0000256" key="4">
    <source>
        <dbReference type="ARBA" id="ARBA00022801"/>
    </source>
</evidence>
<accession>A0A078AIR9</accession>
<dbReference type="GO" id="GO:0090599">
    <property type="term" value="F:alpha-glucosidase activity"/>
    <property type="evidence" value="ECO:0007669"/>
    <property type="project" value="TreeGrafter"/>
</dbReference>
<dbReference type="Pfam" id="PF13802">
    <property type="entry name" value="Gal_mutarotas_2"/>
    <property type="match status" value="1"/>
</dbReference>
<dbReference type="InterPro" id="IPR025887">
    <property type="entry name" value="Glyco_hydro_31_N_dom"/>
</dbReference>
<evidence type="ECO:0000256" key="1">
    <source>
        <dbReference type="ARBA" id="ARBA00004881"/>
    </source>
</evidence>
<protein>
    <submittedName>
        <fullName evidence="12">Uncharacterized protein</fullName>
    </submittedName>
</protein>
<evidence type="ECO:0000313" key="13">
    <source>
        <dbReference type="Proteomes" id="UP000039865"/>
    </source>
</evidence>
<evidence type="ECO:0000256" key="8">
    <source>
        <dbReference type="SAM" id="MobiDB-lite"/>
    </source>
</evidence>
<dbReference type="InterPro" id="IPR017853">
    <property type="entry name" value="GH"/>
</dbReference>
<dbReference type="InParanoid" id="A0A078AIR9"/>
<evidence type="ECO:0000259" key="11">
    <source>
        <dbReference type="Pfam" id="PF21365"/>
    </source>
</evidence>
<dbReference type="AlphaFoldDB" id="A0A078AIR9"/>
<dbReference type="GO" id="GO:0005975">
    <property type="term" value="P:carbohydrate metabolic process"/>
    <property type="evidence" value="ECO:0007669"/>
    <property type="project" value="InterPro"/>
</dbReference>
<dbReference type="PANTHER" id="PTHR22762:SF54">
    <property type="entry name" value="BCDNA.GH04962"/>
    <property type="match status" value="1"/>
</dbReference>
<reference evidence="12 13" key="1">
    <citation type="submission" date="2014-06" db="EMBL/GenBank/DDBJ databases">
        <authorList>
            <person name="Swart Estienne"/>
        </authorList>
    </citation>
    <scope>NUCLEOTIDE SEQUENCE [LARGE SCALE GENOMIC DNA]</scope>
    <source>
        <strain evidence="12 13">130c</strain>
    </source>
</reference>
<dbReference type="Gene3D" id="3.20.20.80">
    <property type="entry name" value="Glycosidases"/>
    <property type="match status" value="1"/>
</dbReference>
<feature type="domain" description="Glycoside hydrolase family 31 TIM barrel" evidence="9">
    <location>
        <begin position="207"/>
        <end position="528"/>
    </location>
</feature>
<sequence>MIINHKDSLYFENKEFLQREDQYYQPNDNECTYQLFPYLTQNQIKNYFNLDPYIQKNTSTEGQTKEKWDFRESYSMGVFFSTPFIFGIPERLDTFRLKSTDGRGQPYRLAALDIFPHDTYAREATYSSLPYVQGHSEEFDANLIWMSTAESFVDIYDLSDEMTFNEGRFVDFVTESGRLELYAFGSATLNSPKRVQKIMAELTGYQFLPPIFSLGFNYCKWERATSAQRIMEWNKKFSDNHIPVDVLWMDIPYTEDVRYFAFSQYKFPDNLLETMKQEVHDKNRYFVVITDPHIQYRGTFRVYREGLSLHHTHQGDDLVSIFVRQRDQSIMKGFCWPGDSAWIDFFNKGAREFWSSLYSFDYFHGTDDTFHIWLDMNEPSVFNGPENTMPKDALHQLSDGRVVLSKDVKMAYGKMMLEPTYKGLKQRNMTEQKRPFILTRSTFFGGQKHAAKWTGDNKATFDELAVSISQLLSFGITGIQFIGADVPGFSGQPSEELYVMFYQLGIFYPFFREENLIFKEKRSRSMYAKLFTSDMISFIISNTEGSPIVRPIWYEFPKDKRSFGINTQFMYGEQLMIAPKLIGEKKSDFSGPKTKSRYQVQTYLPEDSEWYYWFNRTQRITVESQLPKYIEEDEQGIYIKAGSILPIKQHEGRESIMQAINDNITLEIYTDLNQEAKGLLYIDDGITFRNEERNERLYIEFSFENGELYYVNKLQDSEYDNCQIKISNILIYGLPFNASDLNYTAESANFSQNESTESEYPQLNQDIDQQINKEQSNPVQKKINEARLNINQDTLSSISLDDISTLATSILDMIGNSSTQDSTSTQQASQQNEDSSRSSTDNFREFQDNDNKAEKKQNQRYREEQIAHRYLGAKMFMTDIKVRNLKQNTKTSIFYMK</sequence>
<evidence type="ECO:0000259" key="10">
    <source>
        <dbReference type="Pfam" id="PF13802"/>
    </source>
</evidence>
<dbReference type="SUPFAM" id="SSF51445">
    <property type="entry name" value="(Trans)glycosidases"/>
    <property type="match status" value="1"/>
</dbReference>
<dbReference type="GO" id="GO:0006491">
    <property type="term" value="P:N-glycan processing"/>
    <property type="evidence" value="ECO:0007669"/>
    <property type="project" value="TreeGrafter"/>
</dbReference>
<dbReference type="InterPro" id="IPR013780">
    <property type="entry name" value="Glyco_hydro_b"/>
</dbReference>
<comment type="pathway">
    <text evidence="1">Glycan metabolism.</text>
</comment>
<dbReference type="Gene3D" id="2.60.40.1180">
    <property type="entry name" value="Golgi alpha-mannosidase II"/>
    <property type="match status" value="2"/>
</dbReference>
<dbReference type="SUPFAM" id="SSF51011">
    <property type="entry name" value="Glycosyl hydrolase domain"/>
    <property type="match status" value="1"/>
</dbReference>
<organism evidence="12 13">
    <name type="scientific">Stylonychia lemnae</name>
    <name type="common">Ciliate</name>
    <dbReference type="NCBI Taxonomy" id="5949"/>
    <lineage>
        <taxon>Eukaryota</taxon>
        <taxon>Sar</taxon>
        <taxon>Alveolata</taxon>
        <taxon>Ciliophora</taxon>
        <taxon>Intramacronucleata</taxon>
        <taxon>Spirotrichea</taxon>
        <taxon>Stichotrichia</taxon>
        <taxon>Sporadotrichida</taxon>
        <taxon>Oxytrichidae</taxon>
        <taxon>Stylonychinae</taxon>
        <taxon>Stylonychia</taxon>
    </lineage>
</organism>
<dbReference type="Pfam" id="PF01055">
    <property type="entry name" value="Glyco_hydro_31_2nd"/>
    <property type="match status" value="1"/>
</dbReference>
<evidence type="ECO:0000256" key="5">
    <source>
        <dbReference type="ARBA" id="ARBA00023180"/>
    </source>
</evidence>
<dbReference type="Proteomes" id="UP000039865">
    <property type="component" value="Unassembled WGS sequence"/>
</dbReference>
<dbReference type="Pfam" id="PF21365">
    <property type="entry name" value="Glyco_hydro_31_3rd"/>
    <property type="match status" value="1"/>
</dbReference>
<keyword evidence="4 7" id="KW-0378">Hydrolase</keyword>
<keyword evidence="5" id="KW-0325">Glycoprotein</keyword>
<proteinExistence type="inferred from homology"/>
<comment type="similarity">
    <text evidence="2 7">Belongs to the glycosyl hydrolase 31 family.</text>
</comment>
<dbReference type="InterPro" id="IPR048395">
    <property type="entry name" value="Glyco_hydro_31_C"/>
</dbReference>
<name>A0A078AIR9_STYLE</name>
<feature type="compositionally biased region" description="Low complexity" evidence="8">
    <location>
        <begin position="817"/>
        <end position="831"/>
    </location>
</feature>
<feature type="domain" description="Glycosyl hydrolase family 31 C-terminal" evidence="11">
    <location>
        <begin position="545"/>
        <end position="645"/>
    </location>
</feature>
<feature type="compositionally biased region" description="Basic and acidic residues" evidence="8">
    <location>
        <begin position="842"/>
        <end position="861"/>
    </location>
</feature>
<keyword evidence="13" id="KW-1185">Reference proteome</keyword>
<feature type="domain" description="Glycoside hydrolase family 31 N-terminal" evidence="10">
    <location>
        <begin position="79"/>
        <end position="154"/>
    </location>
</feature>
<evidence type="ECO:0000256" key="7">
    <source>
        <dbReference type="RuleBase" id="RU361185"/>
    </source>
</evidence>
<keyword evidence="3" id="KW-0732">Signal</keyword>
<evidence type="ECO:0000313" key="12">
    <source>
        <dbReference type="EMBL" id="CDW82175.1"/>
    </source>
</evidence>
<dbReference type="OrthoDB" id="440381at2759"/>
<evidence type="ECO:0000256" key="3">
    <source>
        <dbReference type="ARBA" id="ARBA00022729"/>
    </source>
</evidence>
<evidence type="ECO:0000256" key="6">
    <source>
        <dbReference type="ARBA" id="ARBA00023295"/>
    </source>
</evidence>
<evidence type="ECO:0000259" key="9">
    <source>
        <dbReference type="Pfam" id="PF01055"/>
    </source>
</evidence>
<dbReference type="EMBL" id="CCKQ01010642">
    <property type="protein sequence ID" value="CDW82175.1"/>
    <property type="molecule type" value="Genomic_DNA"/>
</dbReference>
<feature type="region of interest" description="Disordered" evidence="8">
    <location>
        <begin position="817"/>
        <end position="861"/>
    </location>
</feature>
<evidence type="ECO:0000256" key="2">
    <source>
        <dbReference type="ARBA" id="ARBA00007806"/>
    </source>
</evidence>
<keyword evidence="6 7" id="KW-0326">Glycosidase</keyword>